<keyword evidence="3" id="KW-0378">Hydrolase</keyword>
<dbReference type="InterPro" id="IPR017850">
    <property type="entry name" value="Alkaline_phosphatase_core_sf"/>
</dbReference>
<evidence type="ECO:0000256" key="3">
    <source>
        <dbReference type="ARBA" id="ARBA00022801"/>
    </source>
</evidence>
<dbReference type="AlphaFoldDB" id="A0A1N7DR76"/>
<accession>A0A1N7DR76</accession>
<dbReference type="PROSITE" id="PS00523">
    <property type="entry name" value="SULFATASE_1"/>
    <property type="match status" value="1"/>
</dbReference>
<dbReference type="SUPFAM" id="SSF53649">
    <property type="entry name" value="Alkaline phosphatase-like"/>
    <property type="match status" value="1"/>
</dbReference>
<dbReference type="EMBL" id="FTNT01000002">
    <property type="protein sequence ID" value="SIR78299.1"/>
    <property type="molecule type" value="Genomic_DNA"/>
</dbReference>
<dbReference type="Gene3D" id="3.40.720.10">
    <property type="entry name" value="Alkaline Phosphatase, subunit A"/>
    <property type="match status" value="1"/>
</dbReference>
<keyword evidence="7" id="KW-1185">Reference proteome</keyword>
<evidence type="ECO:0000259" key="5">
    <source>
        <dbReference type="Pfam" id="PF00884"/>
    </source>
</evidence>
<sequence length="462" mass="50941">MSENVLFIHWHDLGRHLGCYGAAGVSSPVMDALAASGIRCADAHSTAPLCSPARGSLFTGRYPHSNGLTGLAHHGFEYHDDVATLPERLRDRGYQTALFGMQHESSDPTSIGFDEVDVSDSQCDHVVALSQQWLRDRAERADDRPFFLTAGFFETHRPYPADQYHHADPDRVVVPDFLEDSRPVREDVAGLHGSIEKADAAVGRLLHTVGELGLAETTWVVFITDHGLAFPRAKSTLYAPGTGVALIIRPPARRGVAPYVYDDLFSGVDLAPTVLDLLGAPIPDDIEGYSHAEALLAGVDAATVRGEVFTEKTYHDNFDPIRAVRTRTHSYIENYADRPALSMPLDIRDSLSAQALDGTEDLPRAPRELYDLTRDPFERDNVVDDPAYAEVVADLANRLHSWRSTTNDTLPSEAHGNAVARDFMRRHREQLNSAAAREAGRSLPSRRPRGDERELHPRAVGH</sequence>
<comment type="similarity">
    <text evidence="1">Belongs to the sulfatase family.</text>
</comment>
<name>A0A1N7DR76_9NOCA</name>
<evidence type="ECO:0000256" key="1">
    <source>
        <dbReference type="ARBA" id="ARBA00008779"/>
    </source>
</evidence>
<reference evidence="6 7" key="1">
    <citation type="submission" date="2017-01" db="EMBL/GenBank/DDBJ databases">
        <authorList>
            <person name="Mah S.A."/>
            <person name="Swanson W.J."/>
            <person name="Moy G.W."/>
            <person name="Vacquier V.D."/>
        </authorList>
    </citation>
    <scope>NUCLEOTIDE SEQUENCE [LARGE SCALE GENOMIC DNA]</scope>
    <source>
        <strain evidence="6 7">CPCC 203464</strain>
    </source>
</reference>
<dbReference type="InterPro" id="IPR024607">
    <property type="entry name" value="Sulfatase_CS"/>
</dbReference>
<dbReference type="PANTHER" id="PTHR45953:SF1">
    <property type="entry name" value="IDURONATE 2-SULFATASE"/>
    <property type="match status" value="1"/>
</dbReference>
<dbReference type="STRING" id="1344003.SAMN05445060_0836"/>
<dbReference type="OrthoDB" id="9777306at2"/>
<evidence type="ECO:0000313" key="6">
    <source>
        <dbReference type="EMBL" id="SIR78299.1"/>
    </source>
</evidence>
<dbReference type="GO" id="GO:0008484">
    <property type="term" value="F:sulfuric ester hydrolase activity"/>
    <property type="evidence" value="ECO:0007669"/>
    <property type="project" value="TreeGrafter"/>
</dbReference>
<dbReference type="InterPro" id="IPR000917">
    <property type="entry name" value="Sulfatase_N"/>
</dbReference>
<dbReference type="GO" id="GO:0005737">
    <property type="term" value="C:cytoplasm"/>
    <property type="evidence" value="ECO:0007669"/>
    <property type="project" value="TreeGrafter"/>
</dbReference>
<feature type="compositionally biased region" description="Basic and acidic residues" evidence="4">
    <location>
        <begin position="448"/>
        <end position="462"/>
    </location>
</feature>
<proteinExistence type="inferred from homology"/>
<evidence type="ECO:0000256" key="4">
    <source>
        <dbReference type="SAM" id="MobiDB-lite"/>
    </source>
</evidence>
<keyword evidence="2" id="KW-0479">Metal-binding</keyword>
<feature type="domain" description="Sulfatase N-terminal" evidence="5">
    <location>
        <begin position="4"/>
        <end position="280"/>
    </location>
</feature>
<feature type="region of interest" description="Disordered" evidence="4">
    <location>
        <begin position="432"/>
        <end position="462"/>
    </location>
</feature>
<organism evidence="6 7">
    <name type="scientific">Williamsia sterculiae</name>
    <dbReference type="NCBI Taxonomy" id="1344003"/>
    <lineage>
        <taxon>Bacteria</taxon>
        <taxon>Bacillati</taxon>
        <taxon>Actinomycetota</taxon>
        <taxon>Actinomycetes</taxon>
        <taxon>Mycobacteriales</taxon>
        <taxon>Nocardiaceae</taxon>
        <taxon>Williamsia</taxon>
    </lineage>
</organism>
<dbReference type="Pfam" id="PF00884">
    <property type="entry name" value="Sulfatase"/>
    <property type="match status" value="1"/>
</dbReference>
<dbReference type="GO" id="GO:0046872">
    <property type="term" value="F:metal ion binding"/>
    <property type="evidence" value="ECO:0007669"/>
    <property type="project" value="UniProtKB-KW"/>
</dbReference>
<protein>
    <submittedName>
        <fullName evidence="6">Arylsulfatase A</fullName>
    </submittedName>
</protein>
<dbReference type="Proteomes" id="UP000186218">
    <property type="component" value="Unassembled WGS sequence"/>
</dbReference>
<dbReference type="CDD" id="cd16027">
    <property type="entry name" value="SGSH"/>
    <property type="match status" value="1"/>
</dbReference>
<evidence type="ECO:0000313" key="7">
    <source>
        <dbReference type="Proteomes" id="UP000186218"/>
    </source>
</evidence>
<dbReference type="PANTHER" id="PTHR45953">
    <property type="entry name" value="IDURONATE 2-SULFATASE"/>
    <property type="match status" value="1"/>
</dbReference>
<evidence type="ECO:0000256" key="2">
    <source>
        <dbReference type="ARBA" id="ARBA00022723"/>
    </source>
</evidence>
<gene>
    <name evidence="6" type="ORF">SAMN05445060_0836</name>
</gene>